<accession>A0ABP4JDX9</accession>
<feature type="transmembrane region" description="Helical" evidence="7">
    <location>
        <begin position="306"/>
        <end position="324"/>
    </location>
</feature>
<dbReference type="RefSeq" id="WP_344010817.1">
    <property type="nucleotide sequence ID" value="NZ_BAAAIZ010000014.1"/>
</dbReference>
<evidence type="ECO:0000256" key="4">
    <source>
        <dbReference type="ARBA" id="ARBA00022989"/>
    </source>
</evidence>
<protein>
    <recommendedName>
        <fullName evidence="9">ABC3 transporter permease C-terminal domain-containing protein</fullName>
    </recommendedName>
</protein>
<keyword evidence="8" id="KW-0732">Signal</keyword>
<keyword evidence="11" id="KW-1185">Reference proteome</keyword>
<feature type="transmembrane region" description="Helical" evidence="7">
    <location>
        <begin position="172"/>
        <end position="194"/>
    </location>
</feature>
<feature type="domain" description="ABC3 transporter permease C-terminal" evidence="9">
    <location>
        <begin position="541"/>
        <end position="652"/>
    </location>
</feature>
<dbReference type="EMBL" id="BAAAIZ010000014">
    <property type="protein sequence ID" value="GAA1418194.1"/>
    <property type="molecule type" value="Genomic_DNA"/>
</dbReference>
<comment type="similarity">
    <text evidence="6">Belongs to the ABC-4 integral membrane protein family.</text>
</comment>
<dbReference type="PANTHER" id="PTHR30572">
    <property type="entry name" value="MEMBRANE COMPONENT OF TRANSPORTER-RELATED"/>
    <property type="match status" value="1"/>
</dbReference>
<feature type="transmembrane region" description="Helical" evidence="7">
    <location>
        <begin position="79"/>
        <end position="105"/>
    </location>
</feature>
<feature type="transmembrane region" description="Helical" evidence="7">
    <location>
        <begin position="532"/>
        <end position="559"/>
    </location>
</feature>
<proteinExistence type="inferred from homology"/>
<dbReference type="Pfam" id="PF02687">
    <property type="entry name" value="FtsX"/>
    <property type="match status" value="2"/>
</dbReference>
<evidence type="ECO:0000256" key="6">
    <source>
        <dbReference type="ARBA" id="ARBA00038076"/>
    </source>
</evidence>
<comment type="caution">
    <text evidence="10">The sequence shown here is derived from an EMBL/GenBank/DDBJ whole genome shotgun (WGS) entry which is preliminary data.</text>
</comment>
<dbReference type="InterPro" id="IPR003838">
    <property type="entry name" value="ABC3_permease_C"/>
</dbReference>
<evidence type="ECO:0000256" key="3">
    <source>
        <dbReference type="ARBA" id="ARBA00022692"/>
    </source>
</evidence>
<evidence type="ECO:0000256" key="1">
    <source>
        <dbReference type="ARBA" id="ARBA00004651"/>
    </source>
</evidence>
<comment type="subcellular location">
    <subcellularLocation>
        <location evidence="1">Cell membrane</location>
        <topology evidence="1">Multi-pass membrane protein</topology>
    </subcellularLocation>
</comment>
<feature type="transmembrane region" description="Helical" evidence="7">
    <location>
        <begin position="624"/>
        <end position="645"/>
    </location>
</feature>
<evidence type="ECO:0000256" key="5">
    <source>
        <dbReference type="ARBA" id="ARBA00023136"/>
    </source>
</evidence>
<keyword evidence="2" id="KW-1003">Cell membrane</keyword>
<feature type="domain" description="ABC3 transporter permease C-terminal" evidence="9">
    <location>
        <begin position="82"/>
        <end position="200"/>
    </location>
</feature>
<evidence type="ECO:0000256" key="2">
    <source>
        <dbReference type="ARBA" id="ARBA00022475"/>
    </source>
</evidence>
<evidence type="ECO:0000259" key="9">
    <source>
        <dbReference type="Pfam" id="PF02687"/>
    </source>
</evidence>
<name>A0ABP4JDX9_9ACTN</name>
<feature type="signal peptide" evidence="8">
    <location>
        <begin position="1"/>
        <end position="38"/>
    </location>
</feature>
<keyword evidence="5 7" id="KW-0472">Membrane</keyword>
<reference evidence="11" key="1">
    <citation type="journal article" date="2019" name="Int. J. Syst. Evol. Microbiol.">
        <title>The Global Catalogue of Microorganisms (GCM) 10K type strain sequencing project: providing services to taxonomists for standard genome sequencing and annotation.</title>
        <authorList>
            <consortium name="The Broad Institute Genomics Platform"/>
            <consortium name="The Broad Institute Genome Sequencing Center for Infectious Disease"/>
            <person name="Wu L."/>
            <person name="Ma J."/>
        </authorList>
    </citation>
    <scope>NUCLEOTIDE SEQUENCE [LARGE SCALE GENOMIC DNA]</scope>
    <source>
        <strain evidence="11">JCM 11756</strain>
    </source>
</reference>
<organism evidence="10 11">
    <name type="scientific">Streptomyces thermospinosisporus</name>
    <dbReference type="NCBI Taxonomy" id="161482"/>
    <lineage>
        <taxon>Bacteria</taxon>
        <taxon>Bacillati</taxon>
        <taxon>Actinomycetota</taxon>
        <taxon>Actinomycetes</taxon>
        <taxon>Kitasatosporales</taxon>
        <taxon>Streptomycetaceae</taxon>
        <taxon>Streptomyces</taxon>
    </lineage>
</organism>
<feature type="transmembrane region" description="Helical" evidence="7">
    <location>
        <begin position="126"/>
        <end position="152"/>
    </location>
</feature>
<keyword evidence="3 7" id="KW-0812">Transmembrane</keyword>
<feature type="chain" id="PRO_5046177912" description="ABC3 transporter permease C-terminal domain-containing protein" evidence="8">
    <location>
        <begin position="39"/>
        <end position="662"/>
    </location>
</feature>
<evidence type="ECO:0000256" key="8">
    <source>
        <dbReference type="SAM" id="SignalP"/>
    </source>
</evidence>
<feature type="transmembrane region" description="Helical" evidence="7">
    <location>
        <begin position="225"/>
        <end position="244"/>
    </location>
</feature>
<keyword evidence="4 7" id="KW-1133">Transmembrane helix</keyword>
<dbReference type="PANTHER" id="PTHR30572:SF4">
    <property type="entry name" value="ABC TRANSPORTER PERMEASE YTRF"/>
    <property type="match status" value="1"/>
</dbReference>
<dbReference type="Proteomes" id="UP001500973">
    <property type="component" value="Unassembled WGS sequence"/>
</dbReference>
<dbReference type="InterPro" id="IPR050250">
    <property type="entry name" value="Macrolide_Exporter_MacB"/>
</dbReference>
<gene>
    <name evidence="10" type="ORF">GCM10009601_13420</name>
</gene>
<feature type="transmembrane region" description="Helical" evidence="7">
    <location>
        <begin position="250"/>
        <end position="270"/>
    </location>
</feature>
<evidence type="ECO:0000256" key="7">
    <source>
        <dbReference type="SAM" id="Phobius"/>
    </source>
</evidence>
<sequence length="662" mass="67030">MWRISVHSVRHYWALFTGTFVALALGVALMGVSASALAATWAVPKPADAGHPSVTLTDGTGTKHTLSGGDVDLGGVQSVLAMAGVVSAFVTVVVVTGTCAFGIALRRRDMGLLRLAGAGGPQVRRMVLGESLVVAVPAALTGCVVAALTAPTAVEALDGTGLSPVDLRPGPLLGPLVFAAFSGLVLAVTGTLAASRRAARVLPTEALREADLDAKAMTAGRGTTGVLALMAGGVMLAMTPGAGAEAATPLALSGMLALALAATLLAPVYLPPLLRLMALPLRWADPVAGRLAAESVRTSRRRTASLAGPVLAILTVVGAFTTVLSTTGAATEADDRARTVAQLVVEPARGERLSPSDVKALRADPRVAAVSAPAELEVAVAGPYSAWKEQAAVADPSALARTHRITVIDGSLGRLEPGTVAVSREFADWYGHRAGSTVTYGMFGGRPVKARVVAVLDGGSAVPPLLLPGGAPGAAAPVPSSAAVLLRARDADSARAVAAELTSRLGAERVRVVPSAEWFGRASADQERLNRLVLGVLTVPASLYALIAVAGTLVMSYSRRGGEIAGMRMLGVSAGQVRRMALWETLSTSALGVLVAAGVVALGAHSYRGALEVLDGEAPLSVEWGMLSALTAACVCAGVVVSLAASGRLLRQAGVAMVGSRQ</sequence>
<evidence type="ECO:0000313" key="11">
    <source>
        <dbReference type="Proteomes" id="UP001500973"/>
    </source>
</evidence>
<evidence type="ECO:0000313" key="10">
    <source>
        <dbReference type="EMBL" id="GAA1418194.1"/>
    </source>
</evidence>
<feature type="transmembrane region" description="Helical" evidence="7">
    <location>
        <begin position="580"/>
        <end position="604"/>
    </location>
</feature>